<name>A0ABX1S156_9FLAO</name>
<keyword evidence="3" id="KW-1185">Reference proteome</keyword>
<accession>A0ABX1S156</accession>
<dbReference type="RefSeq" id="WP_169676645.1">
    <property type="nucleotide sequence ID" value="NZ_JABBHF010000013.1"/>
</dbReference>
<evidence type="ECO:0000313" key="3">
    <source>
        <dbReference type="Proteomes" id="UP000746690"/>
    </source>
</evidence>
<dbReference type="Pfam" id="PF14059">
    <property type="entry name" value="DUF4251"/>
    <property type="match status" value="1"/>
</dbReference>
<sequence length="183" mass="20158">MKLLYFFIGILMLFSCKGAKSVATQAEIDALSSIVKEQTFRINSDWAYPQVTNAVQQVLSSGLIQPGNTPNAISLIGNSNFLTISGDSISSFLPYYGERRMQVAYNGSDSAIQFNGTYEDYEVVQNKDNSCTISLQATSNSESFQVFIRLYPNLKARMTLSGNSRLPISYSGDLESIDVDKAL</sequence>
<feature type="chain" id="PRO_5047033151" evidence="1">
    <location>
        <begin position="20"/>
        <end position="183"/>
    </location>
</feature>
<proteinExistence type="predicted"/>
<dbReference type="PROSITE" id="PS51257">
    <property type="entry name" value="PROKAR_LIPOPROTEIN"/>
    <property type="match status" value="1"/>
</dbReference>
<evidence type="ECO:0000256" key="1">
    <source>
        <dbReference type="SAM" id="SignalP"/>
    </source>
</evidence>
<dbReference type="InterPro" id="IPR025347">
    <property type="entry name" value="DUF4251"/>
</dbReference>
<protein>
    <submittedName>
        <fullName evidence="2">DUF4251 domain-containing protein</fullName>
    </submittedName>
</protein>
<evidence type="ECO:0000313" key="2">
    <source>
        <dbReference type="EMBL" id="NMH89561.1"/>
    </source>
</evidence>
<reference evidence="2 3" key="1">
    <citation type="submission" date="2020-04" db="EMBL/GenBank/DDBJ databases">
        <title>A Flavivirga sp. nov.</title>
        <authorList>
            <person name="Sun X."/>
        </authorList>
    </citation>
    <scope>NUCLEOTIDE SEQUENCE [LARGE SCALE GENOMIC DNA]</scope>
    <source>
        <strain evidence="2 3">Y03</strain>
    </source>
</reference>
<dbReference type="Proteomes" id="UP000746690">
    <property type="component" value="Unassembled WGS sequence"/>
</dbReference>
<feature type="signal peptide" evidence="1">
    <location>
        <begin position="1"/>
        <end position="19"/>
    </location>
</feature>
<organism evidence="2 3">
    <name type="scientific">Flavivirga algicola</name>
    <dbReference type="NCBI Taxonomy" id="2729136"/>
    <lineage>
        <taxon>Bacteria</taxon>
        <taxon>Pseudomonadati</taxon>
        <taxon>Bacteroidota</taxon>
        <taxon>Flavobacteriia</taxon>
        <taxon>Flavobacteriales</taxon>
        <taxon>Flavobacteriaceae</taxon>
        <taxon>Flavivirga</taxon>
    </lineage>
</organism>
<gene>
    <name evidence="2" type="ORF">HHX25_18790</name>
</gene>
<dbReference type="EMBL" id="JABBHF010000013">
    <property type="protein sequence ID" value="NMH89561.1"/>
    <property type="molecule type" value="Genomic_DNA"/>
</dbReference>
<dbReference type="Gene3D" id="2.40.128.410">
    <property type="match status" value="1"/>
</dbReference>
<comment type="caution">
    <text evidence="2">The sequence shown here is derived from an EMBL/GenBank/DDBJ whole genome shotgun (WGS) entry which is preliminary data.</text>
</comment>
<keyword evidence="1" id="KW-0732">Signal</keyword>